<dbReference type="InterPro" id="IPR015797">
    <property type="entry name" value="NUDIX_hydrolase-like_dom_sf"/>
</dbReference>
<evidence type="ECO:0008006" key="3">
    <source>
        <dbReference type="Google" id="ProtNLM"/>
    </source>
</evidence>
<reference evidence="1 2" key="1">
    <citation type="submission" date="2023-01" db="EMBL/GenBank/DDBJ databases">
        <title>Psychrosphaera sp. nov., isolated from marine algae.</title>
        <authorList>
            <person name="Bayburt H."/>
            <person name="Choi B.J."/>
            <person name="Kim J.M."/>
            <person name="Choi D.G."/>
            <person name="Jeon C.O."/>
        </authorList>
    </citation>
    <scope>NUCLEOTIDE SEQUENCE [LARGE SCALE GENOMIC DNA]</scope>
    <source>
        <strain evidence="1 2">G1-22</strain>
    </source>
</reference>
<keyword evidence="2" id="KW-1185">Reference proteome</keyword>
<evidence type="ECO:0000313" key="1">
    <source>
        <dbReference type="EMBL" id="MDC2889497.1"/>
    </source>
</evidence>
<organism evidence="1 2">
    <name type="scientific">Psychrosphaera algicola</name>
    <dbReference type="NCBI Taxonomy" id="3023714"/>
    <lineage>
        <taxon>Bacteria</taxon>
        <taxon>Pseudomonadati</taxon>
        <taxon>Pseudomonadota</taxon>
        <taxon>Gammaproteobacteria</taxon>
        <taxon>Alteromonadales</taxon>
        <taxon>Pseudoalteromonadaceae</taxon>
        <taxon>Psychrosphaera</taxon>
    </lineage>
</organism>
<dbReference type="SUPFAM" id="SSF55811">
    <property type="entry name" value="Nudix"/>
    <property type="match status" value="1"/>
</dbReference>
<sequence length="226" mass="25741">MNYLLTNITNFLESNISPNKNITDIKMKKHQEHIVCIKASAVKHREHGFVDYDLNLSDLMLGQRAMLENDDDFRQVLPISIFTHKEKVWAYERTSKGGESRLHNKIAVAVGGHWDMDDILTKDGVIDLEASLQKAMDRELEEEVKLTSSITQSTRLKKMLCADDTEVDRVHMGLIYVHELGGEGIESAEDQLKTVGFVSPKELLEGDYNIEVWARIICQILVEQNS</sequence>
<dbReference type="Gene3D" id="3.90.79.10">
    <property type="entry name" value="Nucleoside Triphosphate Pyrophosphohydrolase"/>
    <property type="match status" value="1"/>
</dbReference>
<dbReference type="RefSeq" id="WP_272180921.1">
    <property type="nucleotide sequence ID" value="NZ_JAQOMS010000002.1"/>
</dbReference>
<name>A0ABT5FDA7_9GAMM</name>
<accession>A0ABT5FDA7</accession>
<comment type="caution">
    <text evidence="1">The sequence shown here is derived from an EMBL/GenBank/DDBJ whole genome shotgun (WGS) entry which is preliminary data.</text>
</comment>
<evidence type="ECO:0000313" key="2">
    <source>
        <dbReference type="Proteomes" id="UP001528411"/>
    </source>
</evidence>
<gene>
    <name evidence="1" type="ORF">PN838_12840</name>
</gene>
<dbReference type="EMBL" id="JAQOMS010000002">
    <property type="protein sequence ID" value="MDC2889497.1"/>
    <property type="molecule type" value="Genomic_DNA"/>
</dbReference>
<protein>
    <recommendedName>
        <fullName evidence="3">Nudix hydrolase domain-containing protein</fullName>
    </recommendedName>
</protein>
<dbReference type="Proteomes" id="UP001528411">
    <property type="component" value="Unassembled WGS sequence"/>
</dbReference>
<proteinExistence type="predicted"/>